<evidence type="ECO:0000259" key="8">
    <source>
        <dbReference type="Pfam" id="PF20684"/>
    </source>
</evidence>
<dbReference type="PANTHER" id="PTHR33048:SF129">
    <property type="entry name" value="INTEGRAL MEMBRANE PROTEIN-RELATED"/>
    <property type="match status" value="1"/>
</dbReference>
<evidence type="ECO:0000256" key="4">
    <source>
        <dbReference type="ARBA" id="ARBA00023136"/>
    </source>
</evidence>
<dbReference type="eggNOG" id="ENOG502SMK9">
    <property type="taxonomic scope" value="Eukaryota"/>
</dbReference>
<dbReference type="VEuPathDB" id="FungiDB:MCYG_00797"/>
<evidence type="ECO:0000256" key="7">
    <source>
        <dbReference type="SAM" id="Phobius"/>
    </source>
</evidence>
<feature type="region of interest" description="Disordered" evidence="6">
    <location>
        <begin position="255"/>
        <end position="328"/>
    </location>
</feature>
<dbReference type="OrthoDB" id="5329176at2759"/>
<evidence type="ECO:0000313" key="9">
    <source>
        <dbReference type="EMBL" id="EEQ27909.1"/>
    </source>
</evidence>
<dbReference type="GO" id="GO:0016020">
    <property type="term" value="C:membrane"/>
    <property type="evidence" value="ECO:0007669"/>
    <property type="project" value="UniProtKB-SubCell"/>
</dbReference>
<dbReference type="AlphaFoldDB" id="C5FDD5"/>
<feature type="transmembrane region" description="Helical" evidence="7">
    <location>
        <begin position="60"/>
        <end position="82"/>
    </location>
</feature>
<reference evidence="10" key="1">
    <citation type="journal article" date="2012" name="MBio">
        <title>Comparative genome analysis of Trichophyton rubrum and related dermatophytes reveals candidate genes involved in infection.</title>
        <authorList>
            <person name="Martinez D.A."/>
            <person name="Oliver B.G."/>
            <person name="Graeser Y."/>
            <person name="Goldberg J.M."/>
            <person name="Li W."/>
            <person name="Martinez-Rossi N.M."/>
            <person name="Monod M."/>
            <person name="Shelest E."/>
            <person name="Barton R.C."/>
            <person name="Birch E."/>
            <person name="Brakhage A.A."/>
            <person name="Chen Z."/>
            <person name="Gurr S.J."/>
            <person name="Heiman D."/>
            <person name="Heitman J."/>
            <person name="Kosti I."/>
            <person name="Rossi A."/>
            <person name="Saif S."/>
            <person name="Samalova M."/>
            <person name="Saunders C.W."/>
            <person name="Shea T."/>
            <person name="Summerbell R.C."/>
            <person name="Xu J."/>
            <person name="Young S."/>
            <person name="Zeng Q."/>
            <person name="Birren B.W."/>
            <person name="Cuomo C.A."/>
            <person name="White T.C."/>
        </authorList>
    </citation>
    <scope>NUCLEOTIDE SEQUENCE [LARGE SCALE GENOMIC DNA]</scope>
    <source>
        <strain evidence="10">ATCC MYA-4605 / CBS 113480</strain>
    </source>
</reference>
<organism evidence="9 10">
    <name type="scientific">Arthroderma otae (strain ATCC MYA-4605 / CBS 113480)</name>
    <name type="common">Microsporum canis</name>
    <dbReference type="NCBI Taxonomy" id="554155"/>
    <lineage>
        <taxon>Eukaryota</taxon>
        <taxon>Fungi</taxon>
        <taxon>Dikarya</taxon>
        <taxon>Ascomycota</taxon>
        <taxon>Pezizomycotina</taxon>
        <taxon>Eurotiomycetes</taxon>
        <taxon>Eurotiomycetidae</taxon>
        <taxon>Onygenales</taxon>
        <taxon>Arthrodermataceae</taxon>
        <taxon>Microsporum</taxon>
    </lineage>
</organism>
<dbReference type="HOGENOM" id="CLU_028200_25_4_1"/>
<dbReference type="PANTHER" id="PTHR33048">
    <property type="entry name" value="PTH11-LIKE INTEGRAL MEMBRANE PROTEIN (AFU_ORTHOLOGUE AFUA_5G11245)"/>
    <property type="match status" value="1"/>
</dbReference>
<proteinExistence type="inferred from homology"/>
<name>C5FDD5_ARTOC</name>
<keyword evidence="2 7" id="KW-0812">Transmembrane</keyword>
<gene>
    <name evidence="9" type="ORF">MCYG_00797</name>
</gene>
<protein>
    <recommendedName>
        <fullName evidence="8">Rhodopsin domain-containing protein</fullName>
    </recommendedName>
</protein>
<keyword evidence="4 7" id="KW-0472">Membrane</keyword>
<evidence type="ECO:0000256" key="3">
    <source>
        <dbReference type="ARBA" id="ARBA00022989"/>
    </source>
</evidence>
<sequence>MRNPPPEVIRSWPKPNYINPEYAGPELAIIGVTFATLSVIIVSLRMFVRLHMRKAASWDDWLMVAAMPCLVGIAAASIISTKYGWGFHIWDFKLKYFKQSRITSYICQFLFVPLMSFVKLSILASYLRFFTEKLYIKLAWVQIGLVLAWFVCFTVMMLVACVACVAGCVKSYYMYQTLVGTYDVTWEGYKVWVWTDIEVNLAVICASIPVLRPFAQKYLPKLGFKTASARSQYGQRWDSNRSGGLHSAGIYKQQTIHQTVRSRHTTDDEDDDGGSTIALSPTEYPIPKTHPSSPRPYDARRYAQGSRNGFYNEPNNDSNKDARYANYA</sequence>
<dbReference type="Pfam" id="PF20684">
    <property type="entry name" value="Fung_rhodopsin"/>
    <property type="match status" value="1"/>
</dbReference>
<dbReference type="STRING" id="554155.C5FDD5"/>
<comment type="similarity">
    <text evidence="5">Belongs to the SAT4 family.</text>
</comment>
<comment type="subcellular location">
    <subcellularLocation>
        <location evidence="1">Membrane</location>
        <topology evidence="1">Multi-pass membrane protein</topology>
    </subcellularLocation>
</comment>
<feature type="compositionally biased region" description="Basic and acidic residues" evidence="6">
    <location>
        <begin position="318"/>
        <end position="328"/>
    </location>
</feature>
<evidence type="ECO:0000256" key="1">
    <source>
        <dbReference type="ARBA" id="ARBA00004141"/>
    </source>
</evidence>
<feature type="domain" description="Rhodopsin" evidence="8">
    <location>
        <begin position="44"/>
        <end position="162"/>
    </location>
</feature>
<accession>C5FDD5</accession>
<feature type="transmembrane region" description="Helical" evidence="7">
    <location>
        <begin position="139"/>
        <end position="172"/>
    </location>
</feature>
<keyword evidence="10" id="KW-1185">Reference proteome</keyword>
<dbReference type="InterPro" id="IPR052337">
    <property type="entry name" value="SAT4-like"/>
</dbReference>
<feature type="transmembrane region" description="Helical" evidence="7">
    <location>
        <begin position="27"/>
        <end position="48"/>
    </location>
</feature>
<evidence type="ECO:0000256" key="6">
    <source>
        <dbReference type="SAM" id="MobiDB-lite"/>
    </source>
</evidence>
<dbReference type="Proteomes" id="UP000002035">
    <property type="component" value="Unassembled WGS sequence"/>
</dbReference>
<dbReference type="OMA" id="ERQNFRF"/>
<dbReference type="EMBL" id="DS995701">
    <property type="protein sequence ID" value="EEQ27909.1"/>
    <property type="molecule type" value="Genomic_DNA"/>
</dbReference>
<dbReference type="GeneID" id="9226622"/>
<dbReference type="InterPro" id="IPR049326">
    <property type="entry name" value="Rhodopsin_dom_fungi"/>
</dbReference>
<evidence type="ECO:0000256" key="2">
    <source>
        <dbReference type="ARBA" id="ARBA00022692"/>
    </source>
</evidence>
<feature type="transmembrane region" description="Helical" evidence="7">
    <location>
        <begin position="102"/>
        <end position="127"/>
    </location>
</feature>
<keyword evidence="3 7" id="KW-1133">Transmembrane helix</keyword>
<feature type="compositionally biased region" description="Polar residues" evidence="6">
    <location>
        <begin position="305"/>
        <end position="317"/>
    </location>
</feature>
<evidence type="ECO:0000256" key="5">
    <source>
        <dbReference type="ARBA" id="ARBA00038359"/>
    </source>
</evidence>
<dbReference type="RefSeq" id="XP_002850693.1">
    <property type="nucleotide sequence ID" value="XM_002850647.1"/>
</dbReference>
<evidence type="ECO:0000313" key="10">
    <source>
        <dbReference type="Proteomes" id="UP000002035"/>
    </source>
</evidence>